<evidence type="ECO:0000256" key="5">
    <source>
        <dbReference type="PROSITE-ProRule" id="PRU10141"/>
    </source>
</evidence>
<feature type="compositionally biased region" description="Basic and acidic residues" evidence="6">
    <location>
        <begin position="30"/>
        <end position="39"/>
    </location>
</feature>
<evidence type="ECO:0000256" key="3">
    <source>
        <dbReference type="ARBA" id="ARBA00022777"/>
    </source>
</evidence>
<organism evidence="8 9">
    <name type="scientific">Cocos nucifera</name>
    <name type="common">Coconut palm</name>
    <dbReference type="NCBI Taxonomy" id="13894"/>
    <lineage>
        <taxon>Eukaryota</taxon>
        <taxon>Viridiplantae</taxon>
        <taxon>Streptophyta</taxon>
        <taxon>Embryophyta</taxon>
        <taxon>Tracheophyta</taxon>
        <taxon>Spermatophyta</taxon>
        <taxon>Magnoliopsida</taxon>
        <taxon>Liliopsida</taxon>
        <taxon>Arecaceae</taxon>
        <taxon>Arecoideae</taxon>
        <taxon>Cocoseae</taxon>
        <taxon>Attaleinae</taxon>
        <taxon>Cocos</taxon>
    </lineage>
</organism>
<reference evidence="8" key="2">
    <citation type="submission" date="2019-07" db="EMBL/GenBank/DDBJ databases">
        <authorList>
            <person name="Yang Y."/>
            <person name="Bocs S."/>
            <person name="Baudouin L."/>
        </authorList>
    </citation>
    <scope>NUCLEOTIDE SEQUENCE</scope>
    <source>
        <tissue evidence="8">Spear leaf of Hainan Tall coconut</tissue>
    </source>
</reference>
<evidence type="ECO:0000259" key="7">
    <source>
        <dbReference type="PROSITE" id="PS50011"/>
    </source>
</evidence>
<dbReference type="CDD" id="cd00293">
    <property type="entry name" value="USP-like"/>
    <property type="match status" value="1"/>
</dbReference>
<proteinExistence type="predicted"/>
<dbReference type="Gene3D" id="3.30.200.20">
    <property type="entry name" value="Phosphorylase Kinase, domain 1"/>
    <property type="match status" value="1"/>
</dbReference>
<dbReference type="InterPro" id="IPR014729">
    <property type="entry name" value="Rossmann-like_a/b/a_fold"/>
</dbReference>
<dbReference type="Proteomes" id="UP000797356">
    <property type="component" value="Chromosome 15"/>
</dbReference>
<dbReference type="FunFam" id="3.40.50.620:FF:000177">
    <property type="entry name" value="probable receptor-like serine/threonine-protein kinase At5g57670"/>
    <property type="match status" value="1"/>
</dbReference>
<dbReference type="EMBL" id="CM017886">
    <property type="protein sequence ID" value="KAG1369949.1"/>
    <property type="molecule type" value="Genomic_DNA"/>
</dbReference>
<evidence type="ECO:0000256" key="1">
    <source>
        <dbReference type="ARBA" id="ARBA00022679"/>
    </source>
</evidence>
<reference evidence="8" key="1">
    <citation type="journal article" date="2017" name="Gigascience">
        <title>The genome draft of coconut (Cocos nucifera).</title>
        <authorList>
            <person name="Xiao Y."/>
            <person name="Xu P."/>
            <person name="Fan H."/>
            <person name="Baudouin L."/>
            <person name="Xia W."/>
            <person name="Bocs S."/>
            <person name="Xu J."/>
            <person name="Li Q."/>
            <person name="Guo A."/>
            <person name="Zhou L."/>
            <person name="Li J."/>
            <person name="Wu Y."/>
            <person name="Ma Z."/>
            <person name="Armero A."/>
            <person name="Issali A.E."/>
            <person name="Liu N."/>
            <person name="Peng M."/>
            <person name="Yang Y."/>
        </authorList>
    </citation>
    <scope>NUCLEOTIDE SEQUENCE</scope>
    <source>
        <tissue evidence="8">Spear leaf of Hainan Tall coconut</tissue>
    </source>
</reference>
<feature type="region of interest" description="Disordered" evidence="6">
    <location>
        <begin position="198"/>
        <end position="231"/>
    </location>
</feature>
<dbReference type="InterPro" id="IPR011009">
    <property type="entry name" value="Kinase-like_dom_sf"/>
</dbReference>
<dbReference type="PROSITE" id="PS50011">
    <property type="entry name" value="PROTEIN_KINASE_DOM"/>
    <property type="match status" value="1"/>
</dbReference>
<gene>
    <name evidence="8" type="ORF">COCNU_15G003150</name>
</gene>
<dbReference type="AlphaFoldDB" id="A0A8K0IX20"/>
<dbReference type="FunFam" id="3.30.200.20:FF:000268">
    <property type="entry name" value="probable receptor-like serine/threonine-protein kinase At5g57670"/>
    <property type="match status" value="1"/>
</dbReference>
<evidence type="ECO:0000256" key="4">
    <source>
        <dbReference type="ARBA" id="ARBA00022840"/>
    </source>
</evidence>
<keyword evidence="2 5" id="KW-0547">Nucleotide-binding</keyword>
<dbReference type="GO" id="GO:0004672">
    <property type="term" value="F:protein kinase activity"/>
    <property type="evidence" value="ECO:0007669"/>
    <property type="project" value="InterPro"/>
</dbReference>
<dbReference type="InterPro" id="IPR046958">
    <property type="entry name" value="RBK1/2/STUNTED"/>
</dbReference>
<dbReference type="SMART" id="SM00220">
    <property type="entry name" value="S_TKc"/>
    <property type="match status" value="1"/>
</dbReference>
<dbReference type="InterPro" id="IPR006016">
    <property type="entry name" value="UspA"/>
</dbReference>
<dbReference type="PROSITE" id="PS00108">
    <property type="entry name" value="PROTEIN_KINASE_ST"/>
    <property type="match status" value="1"/>
</dbReference>
<dbReference type="PANTHER" id="PTHR47987">
    <property type="entry name" value="OS08G0249100 PROTEIN"/>
    <property type="match status" value="1"/>
</dbReference>
<sequence length="684" mass="74866">MKLRKEEERKDGILVASTGGRRKDEEEEKEKESKKGEEGKTVVVGIKMDAPSRELLTWALVKVASPGDRVLALHVLPSPAADVSDPDGNSPASLLSLVKAFDSVLAVYEGFCNLKQIDLKLKLCRGSSIRKCLVREVNSCAASKLILGVTKNNRSFGSSSTSIAKYCAKKLSRDCSVLAVNNGKILFQREALPASQCTDDLSPSLDDTKSQKAQNSGVCSPDSLPLSSELEKEGSKTSVAQWAMRLPSRYSAVLAVHPDQKPTNLEANATSSVDGKGGAIVPFEADSCCPSPTIDDGEKKIPKELESLREKYSSVCRLFSYEELMHLTSNFSPEKFIGKGGSSHVYRCCLSDGKELAVKILKPSEHILNEFVSEIEIITALNHENILSLFGFCFEKDNFILVYDYLSRGSLEENLHGESENKNALGWVERYKVAVGIAEALDYLHGAGNVQPVIHRDVKSSNILLSDDFEPRLSDFGLAKWASASTLDLACDDVAGTFGYVAPEYFMYGKVNEKTDVYAFGVVLLELISGRKPVCTGCPKGQESLVMWAKKILQDGKAKQLVDPCLGTNYSDDQLERMILAASLCIRRDPQSRPRIATVLKLLGGDDDILKWAKSEAKASEEFDGLDDEAPLQDSNIQSYINLALLDDDSLSVSSVDPSVDFIAANTSLEEYLRGRWSRSSSFD</sequence>
<name>A0A8K0IX20_COCNU</name>
<dbReference type="Pfam" id="PF00582">
    <property type="entry name" value="Usp"/>
    <property type="match status" value="1"/>
</dbReference>
<dbReference type="FunFam" id="1.10.510.10:FF:000284">
    <property type="entry name" value="Putative receptor-like serine/threonine-protein kinase"/>
    <property type="match status" value="1"/>
</dbReference>
<dbReference type="SUPFAM" id="SSF52402">
    <property type="entry name" value="Adenine nucleotide alpha hydrolases-like"/>
    <property type="match status" value="1"/>
</dbReference>
<comment type="caution">
    <text evidence="8">The sequence shown here is derived from an EMBL/GenBank/DDBJ whole genome shotgun (WGS) entry which is preliminary data.</text>
</comment>
<feature type="domain" description="Protein kinase" evidence="7">
    <location>
        <begin position="331"/>
        <end position="610"/>
    </location>
</feature>
<evidence type="ECO:0000313" key="8">
    <source>
        <dbReference type="EMBL" id="KAG1369949.1"/>
    </source>
</evidence>
<protein>
    <submittedName>
        <fullName evidence="8">Proline-rich receptor-like protein kinase PERK8</fullName>
    </submittedName>
</protein>
<dbReference type="Gene3D" id="3.40.50.620">
    <property type="entry name" value="HUPs"/>
    <property type="match status" value="1"/>
</dbReference>
<dbReference type="OrthoDB" id="654677at2759"/>
<feature type="binding site" evidence="5">
    <location>
        <position position="359"/>
    </location>
    <ligand>
        <name>ATP</name>
        <dbReference type="ChEBI" id="CHEBI:30616"/>
    </ligand>
</feature>
<feature type="region of interest" description="Disordered" evidence="6">
    <location>
        <begin position="1"/>
        <end position="39"/>
    </location>
</feature>
<feature type="compositionally biased region" description="Basic and acidic residues" evidence="6">
    <location>
        <begin position="1"/>
        <end position="12"/>
    </location>
</feature>
<dbReference type="InterPro" id="IPR017441">
    <property type="entry name" value="Protein_kinase_ATP_BS"/>
</dbReference>
<dbReference type="Pfam" id="PF00069">
    <property type="entry name" value="Pkinase"/>
    <property type="match status" value="1"/>
</dbReference>
<dbReference type="PROSITE" id="PS00107">
    <property type="entry name" value="PROTEIN_KINASE_ATP"/>
    <property type="match status" value="1"/>
</dbReference>
<keyword evidence="1" id="KW-0808">Transferase</keyword>
<evidence type="ECO:0000256" key="2">
    <source>
        <dbReference type="ARBA" id="ARBA00022741"/>
    </source>
</evidence>
<dbReference type="PANTHER" id="PTHR47987:SF5">
    <property type="entry name" value="PROTEIN KINASE DOMAIN-CONTAINING PROTEIN"/>
    <property type="match status" value="1"/>
</dbReference>
<dbReference type="GO" id="GO:0005524">
    <property type="term" value="F:ATP binding"/>
    <property type="evidence" value="ECO:0007669"/>
    <property type="project" value="UniProtKB-UniRule"/>
</dbReference>
<dbReference type="SUPFAM" id="SSF56112">
    <property type="entry name" value="Protein kinase-like (PK-like)"/>
    <property type="match status" value="1"/>
</dbReference>
<evidence type="ECO:0000313" key="9">
    <source>
        <dbReference type="Proteomes" id="UP000797356"/>
    </source>
</evidence>
<dbReference type="Gene3D" id="1.10.510.10">
    <property type="entry name" value="Transferase(Phosphotransferase) domain 1"/>
    <property type="match status" value="1"/>
</dbReference>
<dbReference type="CDD" id="cd14066">
    <property type="entry name" value="STKc_IRAK"/>
    <property type="match status" value="1"/>
</dbReference>
<keyword evidence="9" id="KW-1185">Reference proteome</keyword>
<evidence type="ECO:0000256" key="6">
    <source>
        <dbReference type="SAM" id="MobiDB-lite"/>
    </source>
</evidence>
<accession>A0A8K0IX20</accession>
<dbReference type="InterPro" id="IPR000719">
    <property type="entry name" value="Prot_kinase_dom"/>
</dbReference>
<keyword evidence="4 5" id="KW-0067">ATP-binding</keyword>
<keyword evidence="8" id="KW-0675">Receptor</keyword>
<keyword evidence="3 8" id="KW-0418">Kinase</keyword>
<dbReference type="InterPro" id="IPR008271">
    <property type="entry name" value="Ser/Thr_kinase_AS"/>
</dbReference>